<comment type="caution">
    <text evidence="2">The sequence shown here is derived from an EMBL/GenBank/DDBJ whole genome shotgun (WGS) entry which is preliminary data.</text>
</comment>
<accession>A0ABQ3I9Y4</accession>
<organism evidence="2 3">
    <name type="scientific">Roseivirga thermotolerans</name>
    <dbReference type="NCBI Taxonomy" id="1758176"/>
    <lineage>
        <taxon>Bacteria</taxon>
        <taxon>Pseudomonadati</taxon>
        <taxon>Bacteroidota</taxon>
        <taxon>Cytophagia</taxon>
        <taxon>Cytophagales</taxon>
        <taxon>Roseivirgaceae</taxon>
        <taxon>Roseivirga</taxon>
    </lineage>
</organism>
<evidence type="ECO:0008006" key="4">
    <source>
        <dbReference type="Google" id="ProtNLM"/>
    </source>
</evidence>
<keyword evidence="1" id="KW-0732">Signal</keyword>
<protein>
    <recommendedName>
        <fullName evidence="4">DUF3575 domain-containing protein</fullName>
    </recommendedName>
</protein>
<dbReference type="Proteomes" id="UP000658258">
    <property type="component" value="Unassembled WGS sequence"/>
</dbReference>
<sequence>MRRLLLFIFIGLSMQVAKAQNNQRISIAAMTESMAFPFTRFTPLHPGMEMSYELNEKKHTNRLSNMNLQLGWYFHRKVENAFYLKAEWAVSFKISDSFTADVYYGAGYMHVFYPGKVYELNPDSGTFESIKQTGRPHLLANAGLGFTYRNSSAWEPFIRQDFAIETPFANGIPVMVHSFLKAGTHIKLQQK</sequence>
<gene>
    <name evidence="2" type="ORF">GCM10011340_36250</name>
</gene>
<proteinExistence type="predicted"/>
<evidence type="ECO:0000313" key="3">
    <source>
        <dbReference type="Proteomes" id="UP000658258"/>
    </source>
</evidence>
<feature type="signal peptide" evidence="1">
    <location>
        <begin position="1"/>
        <end position="19"/>
    </location>
</feature>
<evidence type="ECO:0000256" key="1">
    <source>
        <dbReference type="SAM" id="SignalP"/>
    </source>
</evidence>
<keyword evidence="3" id="KW-1185">Reference proteome</keyword>
<feature type="chain" id="PRO_5045356920" description="DUF3575 domain-containing protein" evidence="1">
    <location>
        <begin position="20"/>
        <end position="191"/>
    </location>
</feature>
<name>A0ABQ3I9Y4_9BACT</name>
<evidence type="ECO:0000313" key="2">
    <source>
        <dbReference type="EMBL" id="GHE76114.1"/>
    </source>
</evidence>
<reference evidence="3" key="1">
    <citation type="journal article" date="2019" name="Int. J. Syst. Evol. Microbiol.">
        <title>The Global Catalogue of Microorganisms (GCM) 10K type strain sequencing project: providing services to taxonomists for standard genome sequencing and annotation.</title>
        <authorList>
            <consortium name="The Broad Institute Genomics Platform"/>
            <consortium name="The Broad Institute Genome Sequencing Center for Infectious Disease"/>
            <person name="Wu L."/>
            <person name="Ma J."/>
        </authorList>
    </citation>
    <scope>NUCLEOTIDE SEQUENCE [LARGE SCALE GENOMIC DNA]</scope>
    <source>
        <strain evidence="3">CGMCC 1.15111</strain>
    </source>
</reference>
<dbReference type="EMBL" id="BNAG01000007">
    <property type="protein sequence ID" value="GHE76114.1"/>
    <property type="molecule type" value="Genomic_DNA"/>
</dbReference>
<dbReference type="RefSeq" id="WP_189631735.1">
    <property type="nucleotide sequence ID" value="NZ_BNAG01000007.1"/>
</dbReference>